<protein>
    <submittedName>
        <fullName evidence="1">Uncharacterized protein</fullName>
    </submittedName>
</protein>
<accession>A0ABS8WQT6</accession>
<keyword evidence="2" id="KW-1185">Reference proteome</keyword>
<evidence type="ECO:0000313" key="2">
    <source>
        <dbReference type="Proteomes" id="UP000823775"/>
    </source>
</evidence>
<gene>
    <name evidence="1" type="ORF">HAX54_001666</name>
</gene>
<dbReference type="EMBL" id="JACEIK010010665">
    <property type="protein sequence ID" value="MCE3215277.1"/>
    <property type="molecule type" value="Genomic_DNA"/>
</dbReference>
<proteinExistence type="predicted"/>
<reference evidence="1 2" key="1">
    <citation type="journal article" date="2021" name="BMC Genomics">
        <title>Datura genome reveals duplications of psychoactive alkaloid biosynthetic genes and high mutation rate following tissue culture.</title>
        <authorList>
            <person name="Rajewski A."/>
            <person name="Carter-House D."/>
            <person name="Stajich J."/>
            <person name="Litt A."/>
        </authorList>
    </citation>
    <scope>NUCLEOTIDE SEQUENCE [LARGE SCALE GENOMIC DNA]</scope>
    <source>
        <strain evidence="1">AR-01</strain>
    </source>
</reference>
<evidence type="ECO:0000313" key="1">
    <source>
        <dbReference type="EMBL" id="MCE3215277.1"/>
    </source>
</evidence>
<feature type="non-terminal residue" evidence="1">
    <location>
        <position position="1"/>
    </location>
</feature>
<comment type="caution">
    <text evidence="1">The sequence shown here is derived from an EMBL/GenBank/DDBJ whole genome shotgun (WGS) entry which is preliminary data.</text>
</comment>
<organism evidence="1 2">
    <name type="scientific">Datura stramonium</name>
    <name type="common">Jimsonweed</name>
    <name type="synonym">Common thornapple</name>
    <dbReference type="NCBI Taxonomy" id="4076"/>
    <lineage>
        <taxon>Eukaryota</taxon>
        <taxon>Viridiplantae</taxon>
        <taxon>Streptophyta</taxon>
        <taxon>Embryophyta</taxon>
        <taxon>Tracheophyta</taxon>
        <taxon>Spermatophyta</taxon>
        <taxon>Magnoliopsida</taxon>
        <taxon>eudicotyledons</taxon>
        <taxon>Gunneridae</taxon>
        <taxon>Pentapetalae</taxon>
        <taxon>asterids</taxon>
        <taxon>lamiids</taxon>
        <taxon>Solanales</taxon>
        <taxon>Solanaceae</taxon>
        <taxon>Solanoideae</taxon>
        <taxon>Datureae</taxon>
        <taxon>Datura</taxon>
    </lineage>
</organism>
<name>A0ABS8WQT6_DATST</name>
<sequence length="117" mass="13718">FRPKLKGLGRPFSLNETGRPKAMSLKKGEWQTTEVTRFIKTYKKLKSKFDGLEYKVAREIWELKDLMAKKDEYTTHLVEDQSWMLAYNTLQTKVMGLKASLKDLEEYAQVMVPNRVV</sequence>
<dbReference type="Proteomes" id="UP000823775">
    <property type="component" value="Unassembled WGS sequence"/>
</dbReference>